<evidence type="ECO:0000256" key="9">
    <source>
        <dbReference type="ARBA" id="ARBA00039953"/>
    </source>
</evidence>
<dbReference type="InterPro" id="IPR020103">
    <property type="entry name" value="PsdUridine_synth_cat_dom_sf"/>
</dbReference>
<evidence type="ECO:0000313" key="13">
    <source>
        <dbReference type="Proteomes" id="UP001046870"/>
    </source>
</evidence>
<dbReference type="PANTHER" id="PTHR21600:SF83">
    <property type="entry name" value="PSEUDOURIDYLATE SYNTHASE RPUSD4, MITOCHONDRIAL"/>
    <property type="match status" value="1"/>
</dbReference>
<dbReference type="CDD" id="cd02869">
    <property type="entry name" value="PseudoU_synth_RluA_like"/>
    <property type="match status" value="1"/>
</dbReference>
<dbReference type="OrthoDB" id="428658at2759"/>
<comment type="similarity">
    <text evidence="4">Belongs to the pseudouridine synthase RluA family.</text>
</comment>
<dbReference type="SUPFAM" id="SSF55120">
    <property type="entry name" value="Pseudouridine synthase"/>
    <property type="match status" value="1"/>
</dbReference>
<dbReference type="Proteomes" id="UP001046870">
    <property type="component" value="Chromosome 5"/>
</dbReference>
<evidence type="ECO:0000256" key="3">
    <source>
        <dbReference type="ARBA" id="ARBA00004173"/>
    </source>
</evidence>
<evidence type="ECO:0000256" key="10">
    <source>
        <dbReference type="ARBA" id="ARBA00041563"/>
    </source>
</evidence>
<dbReference type="Gene3D" id="3.30.2350.10">
    <property type="entry name" value="Pseudouridine synthase"/>
    <property type="match status" value="1"/>
</dbReference>
<keyword evidence="13" id="KW-1185">Reference proteome</keyword>
<evidence type="ECO:0000256" key="4">
    <source>
        <dbReference type="ARBA" id="ARBA00010876"/>
    </source>
</evidence>
<evidence type="ECO:0000256" key="2">
    <source>
        <dbReference type="ARBA" id="ARBA00001896"/>
    </source>
</evidence>
<comment type="subcellular location">
    <subcellularLocation>
        <location evidence="3">Mitochondrion</location>
    </subcellularLocation>
</comment>
<dbReference type="InterPro" id="IPR050188">
    <property type="entry name" value="RluA_PseudoU_synthase"/>
</dbReference>
<dbReference type="Pfam" id="PF00849">
    <property type="entry name" value="PseudoU_synth_2"/>
    <property type="match status" value="1"/>
</dbReference>
<comment type="catalytic activity">
    <reaction evidence="2">
        <text>uridine in 5S rRNA = pseudouridine in 5S rRNA</text>
        <dbReference type="Rhea" id="RHEA:47036"/>
        <dbReference type="Rhea" id="RHEA-COMP:11730"/>
        <dbReference type="Rhea" id="RHEA-COMP:11731"/>
        <dbReference type="ChEBI" id="CHEBI:65314"/>
        <dbReference type="ChEBI" id="CHEBI:65315"/>
    </reaction>
</comment>
<organism evidence="12 13">
    <name type="scientific">Megalops atlanticus</name>
    <name type="common">Tarpon</name>
    <name type="synonym">Clupea gigantea</name>
    <dbReference type="NCBI Taxonomy" id="7932"/>
    <lineage>
        <taxon>Eukaryota</taxon>
        <taxon>Metazoa</taxon>
        <taxon>Chordata</taxon>
        <taxon>Craniata</taxon>
        <taxon>Vertebrata</taxon>
        <taxon>Euteleostomi</taxon>
        <taxon>Actinopterygii</taxon>
        <taxon>Neopterygii</taxon>
        <taxon>Teleostei</taxon>
        <taxon>Elopiformes</taxon>
        <taxon>Megalopidae</taxon>
        <taxon>Megalops</taxon>
    </lineage>
</organism>
<comment type="caution">
    <text evidence="12">The sequence shown here is derived from an EMBL/GenBank/DDBJ whole genome shotgun (WGS) entry which is preliminary data.</text>
</comment>
<evidence type="ECO:0000256" key="7">
    <source>
        <dbReference type="ARBA" id="ARBA00023235"/>
    </source>
</evidence>
<evidence type="ECO:0000256" key="5">
    <source>
        <dbReference type="ARBA" id="ARBA00022946"/>
    </source>
</evidence>
<dbReference type="InterPro" id="IPR006145">
    <property type="entry name" value="PsdUridine_synth_RsuA/RluA"/>
</dbReference>
<name>A0A9D3Q7G1_MEGAT</name>
<feature type="domain" description="Pseudouridine synthase RsuA/RluA-like" evidence="11">
    <location>
        <begin position="133"/>
        <end position="306"/>
    </location>
</feature>
<gene>
    <name evidence="12" type="ORF">MATL_G00073810</name>
</gene>
<dbReference type="GO" id="GO:0005739">
    <property type="term" value="C:mitochondrion"/>
    <property type="evidence" value="ECO:0007669"/>
    <property type="project" value="UniProtKB-SubCell"/>
</dbReference>
<keyword evidence="6" id="KW-0496">Mitochondrion</keyword>
<evidence type="ECO:0000256" key="1">
    <source>
        <dbReference type="ARBA" id="ARBA00001166"/>
    </source>
</evidence>
<dbReference type="FunFam" id="3.30.2350.10:FF:000015">
    <property type="entry name" value="Mitochondrial RNA pseudouridine synthase RPUSD4"/>
    <property type="match status" value="1"/>
</dbReference>
<evidence type="ECO:0000256" key="6">
    <source>
        <dbReference type="ARBA" id="ARBA00023128"/>
    </source>
</evidence>
<comment type="catalytic activity">
    <reaction evidence="8">
        <text>a uridine in tRNA = a pseudouridine in tRNA</text>
        <dbReference type="Rhea" id="RHEA:54572"/>
        <dbReference type="Rhea" id="RHEA-COMP:13339"/>
        <dbReference type="Rhea" id="RHEA-COMP:13934"/>
        <dbReference type="ChEBI" id="CHEBI:65314"/>
        <dbReference type="ChEBI" id="CHEBI:65315"/>
    </reaction>
</comment>
<evidence type="ECO:0000313" key="12">
    <source>
        <dbReference type="EMBL" id="KAG7477828.1"/>
    </source>
</evidence>
<dbReference type="PANTHER" id="PTHR21600">
    <property type="entry name" value="MITOCHONDRIAL RNA PSEUDOURIDINE SYNTHASE"/>
    <property type="match status" value="1"/>
</dbReference>
<dbReference type="AlphaFoldDB" id="A0A9D3Q7G1"/>
<sequence>MKGVRTLFTHFVRCDPICTHNLHPMRVDQMQRWCLAVWPGSGRVITRAYATVGKLQSPGTGVDRKTVLKADDLAQKIRLEKKKETEDKDTPRLSPVQKRVMELRQLSQQLQNVHPNVLAKALHKGLLFQNQDILAINKPYGVPVQSGPGVTNSITDVLPVLVKMIEGMSTESRLHICHRLEKETTGAMLLARSEEAASHIQELFRTHQVEKKYWVVTVGVPVPSEGVIDIPIMEKEVSGSQPHYKMVLSPVYRVSEGGEAMIRVRASRQAQSAVTQYRVLASSGGCSLVELQPITGIKHQLRVHMAYGLGCPILGDHKYSHWNKLAPQKLPEGVLRRLDLEQSKTRYLPLHLHSRQLTLPGVKEHTDIILHCPLPKFFTKTLRRLQIPLPEKPS</sequence>
<evidence type="ECO:0000256" key="8">
    <source>
        <dbReference type="ARBA" id="ARBA00036943"/>
    </source>
</evidence>
<protein>
    <recommendedName>
        <fullName evidence="9">Pseudouridylate synthase RPUSD4, mitochondrial</fullName>
    </recommendedName>
    <alternativeName>
        <fullName evidence="10">RNA pseudouridylate synthase domain-containing protein 4</fullName>
    </alternativeName>
</protein>
<dbReference type="GO" id="GO:0001522">
    <property type="term" value="P:pseudouridine synthesis"/>
    <property type="evidence" value="ECO:0007669"/>
    <property type="project" value="InterPro"/>
</dbReference>
<keyword evidence="7" id="KW-0413">Isomerase</keyword>
<comment type="catalytic activity">
    <reaction evidence="1">
        <text>a uridine in mRNA = a pseudouridine in mRNA</text>
        <dbReference type="Rhea" id="RHEA:56644"/>
        <dbReference type="Rhea" id="RHEA-COMP:14658"/>
        <dbReference type="Rhea" id="RHEA-COMP:14659"/>
        <dbReference type="ChEBI" id="CHEBI:65314"/>
        <dbReference type="ChEBI" id="CHEBI:65315"/>
    </reaction>
</comment>
<dbReference type="EMBL" id="JAFDVH010000005">
    <property type="protein sequence ID" value="KAG7477828.1"/>
    <property type="molecule type" value="Genomic_DNA"/>
</dbReference>
<dbReference type="GO" id="GO:0003723">
    <property type="term" value="F:RNA binding"/>
    <property type="evidence" value="ECO:0007669"/>
    <property type="project" value="InterPro"/>
</dbReference>
<evidence type="ECO:0000259" key="11">
    <source>
        <dbReference type="Pfam" id="PF00849"/>
    </source>
</evidence>
<dbReference type="GO" id="GO:0009982">
    <property type="term" value="F:pseudouridine synthase activity"/>
    <property type="evidence" value="ECO:0007669"/>
    <property type="project" value="InterPro"/>
</dbReference>
<accession>A0A9D3Q7G1</accession>
<proteinExistence type="inferred from homology"/>
<keyword evidence="5" id="KW-0809">Transit peptide</keyword>
<reference evidence="12" key="1">
    <citation type="submission" date="2021-01" db="EMBL/GenBank/DDBJ databases">
        <authorList>
            <person name="Zahm M."/>
            <person name="Roques C."/>
            <person name="Cabau C."/>
            <person name="Klopp C."/>
            <person name="Donnadieu C."/>
            <person name="Jouanno E."/>
            <person name="Lampietro C."/>
            <person name="Louis A."/>
            <person name="Herpin A."/>
            <person name="Echchiki A."/>
            <person name="Berthelot C."/>
            <person name="Parey E."/>
            <person name="Roest-Crollius H."/>
            <person name="Braasch I."/>
            <person name="Postlethwait J."/>
            <person name="Bobe J."/>
            <person name="Montfort J."/>
            <person name="Bouchez O."/>
            <person name="Begum T."/>
            <person name="Mejri S."/>
            <person name="Adams A."/>
            <person name="Chen W.-J."/>
            <person name="Guiguen Y."/>
        </authorList>
    </citation>
    <scope>NUCLEOTIDE SEQUENCE</scope>
    <source>
        <strain evidence="12">YG-15Mar2019-1</strain>
        <tissue evidence="12">Brain</tissue>
    </source>
</reference>